<proteinExistence type="predicted"/>
<name>A0A1I7X3Z6_HETBA</name>
<keyword evidence="1" id="KW-1185">Reference proteome</keyword>
<evidence type="ECO:0000313" key="2">
    <source>
        <dbReference type="WBParaSite" id="Hba_12248"/>
    </source>
</evidence>
<dbReference type="AlphaFoldDB" id="A0A1I7X3Z6"/>
<reference evidence="2" key="1">
    <citation type="submission" date="2016-11" db="UniProtKB">
        <authorList>
            <consortium name="WormBaseParasite"/>
        </authorList>
    </citation>
    <scope>IDENTIFICATION</scope>
</reference>
<dbReference type="WBParaSite" id="Hba_12248">
    <property type="protein sequence ID" value="Hba_12248"/>
    <property type="gene ID" value="Hba_12248"/>
</dbReference>
<organism evidence="1 2">
    <name type="scientific">Heterorhabditis bacteriophora</name>
    <name type="common">Entomopathogenic nematode worm</name>
    <dbReference type="NCBI Taxonomy" id="37862"/>
    <lineage>
        <taxon>Eukaryota</taxon>
        <taxon>Metazoa</taxon>
        <taxon>Ecdysozoa</taxon>
        <taxon>Nematoda</taxon>
        <taxon>Chromadorea</taxon>
        <taxon>Rhabditida</taxon>
        <taxon>Rhabditina</taxon>
        <taxon>Rhabditomorpha</taxon>
        <taxon>Strongyloidea</taxon>
        <taxon>Heterorhabditidae</taxon>
        <taxon>Heterorhabditis</taxon>
    </lineage>
</organism>
<protein>
    <submittedName>
        <fullName evidence="2">Uncharacterized protein</fullName>
    </submittedName>
</protein>
<evidence type="ECO:0000313" key="1">
    <source>
        <dbReference type="Proteomes" id="UP000095283"/>
    </source>
</evidence>
<accession>A0A1I7X3Z6</accession>
<dbReference type="Proteomes" id="UP000095283">
    <property type="component" value="Unplaced"/>
</dbReference>
<sequence>MATVTCRYRVASVINDASLINGLSPGHPEGNHFKDDQNNIIV</sequence>